<dbReference type="EMBL" id="KF116882">
    <property type="protein sequence ID" value="AIA84130.1"/>
    <property type="molecule type" value="Genomic_DNA"/>
</dbReference>
<dbReference type="Pfam" id="PF00703">
    <property type="entry name" value="Glyco_hydro_2"/>
    <property type="match status" value="1"/>
</dbReference>
<evidence type="ECO:0000256" key="2">
    <source>
        <dbReference type="ARBA" id="ARBA00023295"/>
    </source>
</evidence>
<evidence type="ECO:0000259" key="3">
    <source>
        <dbReference type="Pfam" id="PF00703"/>
    </source>
</evidence>
<dbReference type="GO" id="GO:0004567">
    <property type="term" value="F:beta-mannosidase activity"/>
    <property type="evidence" value="ECO:0007669"/>
    <property type="project" value="TreeGrafter"/>
</dbReference>
<dbReference type="PANTHER" id="PTHR43730:SF1">
    <property type="entry name" value="BETA-MANNOSIDASE"/>
    <property type="match status" value="1"/>
</dbReference>
<accession>A0A060BTH2</accession>
<dbReference type="AlphaFoldDB" id="A0A060BTH2"/>
<dbReference type="InterPro" id="IPR036156">
    <property type="entry name" value="Beta-gal/glucu_dom_sf"/>
</dbReference>
<keyword evidence="2" id="KW-0378">Hydrolase</keyword>
<sequence length="118" mass="13052">MAVDVERADSGRDVPLAVTLEAAGTRTVLQLPVGVESAELTVDVPEPKLWWPTGYGEPALYAVHVQLHADGVQPTLDTWSKRLGFRTVELDTRRDEVGHAFTFVINGRRIFVKGANWI</sequence>
<organism evidence="4">
    <name type="scientific">uncultured Thermobifida sp</name>
    <dbReference type="NCBI Taxonomy" id="671178"/>
    <lineage>
        <taxon>Bacteria</taxon>
        <taxon>Bacillati</taxon>
        <taxon>Actinomycetota</taxon>
        <taxon>Actinomycetes</taxon>
        <taxon>Streptosporangiales</taxon>
        <taxon>Nocardiopsidaceae</taxon>
        <taxon>Thermobifida</taxon>
        <taxon>environmental samples</taxon>
    </lineage>
</organism>
<dbReference type="Gene3D" id="2.60.40.10">
    <property type="entry name" value="Immunoglobulins"/>
    <property type="match status" value="1"/>
</dbReference>
<comment type="similarity">
    <text evidence="1">Belongs to the glycosyl hydrolase 2 family.</text>
</comment>
<evidence type="ECO:0000256" key="1">
    <source>
        <dbReference type="ARBA" id="ARBA00007401"/>
    </source>
</evidence>
<evidence type="ECO:0000313" key="4">
    <source>
        <dbReference type="EMBL" id="AIA84130.1"/>
    </source>
</evidence>
<keyword evidence="2" id="KW-0326">Glycosidase</keyword>
<feature type="non-terminal residue" evidence="4">
    <location>
        <position position="118"/>
    </location>
</feature>
<dbReference type="SUPFAM" id="SSF49303">
    <property type="entry name" value="beta-Galactosidase/glucuronidase domain"/>
    <property type="match status" value="1"/>
</dbReference>
<feature type="domain" description="Glycoside hydrolase family 2 immunoglobulin-like beta-sandwich" evidence="3">
    <location>
        <begin position="36"/>
        <end position="86"/>
    </location>
</feature>
<proteinExistence type="inferred from homology"/>
<dbReference type="PANTHER" id="PTHR43730">
    <property type="entry name" value="BETA-MANNOSIDASE"/>
    <property type="match status" value="1"/>
</dbReference>
<dbReference type="InterPro" id="IPR006102">
    <property type="entry name" value="Ig-like_GH2"/>
</dbReference>
<dbReference type="Gene3D" id="3.20.20.80">
    <property type="entry name" value="Glycosidases"/>
    <property type="match status" value="1"/>
</dbReference>
<dbReference type="GO" id="GO:0005975">
    <property type="term" value="P:carbohydrate metabolic process"/>
    <property type="evidence" value="ECO:0007669"/>
    <property type="project" value="InterPro"/>
</dbReference>
<dbReference type="GO" id="GO:0006516">
    <property type="term" value="P:glycoprotein catabolic process"/>
    <property type="evidence" value="ECO:0007669"/>
    <property type="project" value="TreeGrafter"/>
</dbReference>
<protein>
    <submittedName>
        <fullName evidence="4">CAZy families GH2 protein</fullName>
    </submittedName>
</protein>
<dbReference type="InterPro" id="IPR013783">
    <property type="entry name" value="Ig-like_fold"/>
</dbReference>
<dbReference type="InterPro" id="IPR050887">
    <property type="entry name" value="Beta-mannosidase_GH2"/>
</dbReference>
<name>A0A060BTH2_9ACTN</name>
<dbReference type="SUPFAM" id="SSF51445">
    <property type="entry name" value="(Trans)glycosidases"/>
    <property type="match status" value="1"/>
</dbReference>
<reference evidence="4" key="1">
    <citation type="journal article" date="2013" name="Environ. Microbiol.">
        <title>Seasonally variable intestinal metagenomes of the red palm weevil (Rhynchophorus ferrugineus).</title>
        <authorList>
            <person name="Jia S."/>
            <person name="Zhang X."/>
            <person name="Zhang G."/>
            <person name="Yin A."/>
            <person name="Zhang S."/>
            <person name="Li F."/>
            <person name="Wang L."/>
            <person name="Zhao D."/>
            <person name="Yun Q."/>
            <person name="Tala"/>
            <person name="Wang J."/>
            <person name="Sun G."/>
            <person name="Baabdullah M."/>
            <person name="Yu X."/>
            <person name="Hu S."/>
            <person name="Al-Mssallem I.S."/>
            <person name="Yu J."/>
        </authorList>
    </citation>
    <scope>NUCLEOTIDE SEQUENCE</scope>
</reference>
<dbReference type="InterPro" id="IPR017853">
    <property type="entry name" value="GH"/>
</dbReference>